<dbReference type="AlphaFoldDB" id="A0AAN8PPL2"/>
<evidence type="ECO:0000313" key="1">
    <source>
        <dbReference type="EMBL" id="KAK6179248.1"/>
    </source>
</evidence>
<sequence length="107" mass="12086">MSPAQQAAYTSALIGVAGGDVSKVHTSYSMAKNGVNDEIAGKYKSSWVPPEFASLHWDWKLMQCLDIESKKEERLAVYIGDQDNVNYWEYRITSREPTKSQEKLLPT</sequence>
<organism evidence="1 2">
    <name type="scientific">Patella caerulea</name>
    <name type="common">Rayed Mediterranean limpet</name>
    <dbReference type="NCBI Taxonomy" id="87958"/>
    <lineage>
        <taxon>Eukaryota</taxon>
        <taxon>Metazoa</taxon>
        <taxon>Spiralia</taxon>
        <taxon>Lophotrochozoa</taxon>
        <taxon>Mollusca</taxon>
        <taxon>Gastropoda</taxon>
        <taxon>Patellogastropoda</taxon>
        <taxon>Patelloidea</taxon>
        <taxon>Patellidae</taxon>
        <taxon>Patella</taxon>
    </lineage>
</organism>
<keyword evidence="2" id="KW-1185">Reference proteome</keyword>
<dbReference type="Proteomes" id="UP001347796">
    <property type="component" value="Unassembled WGS sequence"/>
</dbReference>
<protein>
    <submittedName>
        <fullName evidence="1">Uncharacterized protein</fullName>
    </submittedName>
</protein>
<gene>
    <name evidence="1" type="ORF">SNE40_011652</name>
</gene>
<name>A0AAN8PPL2_PATCE</name>
<dbReference type="EMBL" id="JAZGQO010000008">
    <property type="protein sequence ID" value="KAK6179248.1"/>
    <property type="molecule type" value="Genomic_DNA"/>
</dbReference>
<comment type="caution">
    <text evidence="1">The sequence shown here is derived from an EMBL/GenBank/DDBJ whole genome shotgun (WGS) entry which is preliminary data.</text>
</comment>
<reference evidence="1 2" key="1">
    <citation type="submission" date="2024-01" db="EMBL/GenBank/DDBJ databases">
        <title>The genome of the rayed Mediterranean limpet Patella caerulea (Linnaeus, 1758).</title>
        <authorList>
            <person name="Anh-Thu Weber A."/>
            <person name="Halstead-Nussloch G."/>
        </authorList>
    </citation>
    <scope>NUCLEOTIDE SEQUENCE [LARGE SCALE GENOMIC DNA]</scope>
    <source>
        <strain evidence="1">AATW-2023a</strain>
        <tissue evidence="1">Whole specimen</tissue>
    </source>
</reference>
<evidence type="ECO:0000313" key="2">
    <source>
        <dbReference type="Proteomes" id="UP001347796"/>
    </source>
</evidence>
<proteinExistence type="predicted"/>
<accession>A0AAN8PPL2</accession>